<dbReference type="InterPro" id="IPR040256">
    <property type="entry name" value="At4g02000-like"/>
</dbReference>
<organism evidence="3 4">
    <name type="scientific">Hibiscus sabdariffa</name>
    <name type="common">roselle</name>
    <dbReference type="NCBI Taxonomy" id="183260"/>
    <lineage>
        <taxon>Eukaryota</taxon>
        <taxon>Viridiplantae</taxon>
        <taxon>Streptophyta</taxon>
        <taxon>Embryophyta</taxon>
        <taxon>Tracheophyta</taxon>
        <taxon>Spermatophyta</taxon>
        <taxon>Magnoliopsida</taxon>
        <taxon>eudicotyledons</taxon>
        <taxon>Gunneridae</taxon>
        <taxon>Pentapetalae</taxon>
        <taxon>rosids</taxon>
        <taxon>malvids</taxon>
        <taxon>Malvales</taxon>
        <taxon>Malvaceae</taxon>
        <taxon>Malvoideae</taxon>
        <taxon>Hibiscus</taxon>
    </lineage>
</organism>
<evidence type="ECO:0000313" key="3">
    <source>
        <dbReference type="EMBL" id="KAK8993152.1"/>
    </source>
</evidence>
<dbReference type="PANTHER" id="PTHR31286:SF173">
    <property type="entry name" value="DUF4283 DOMAIN-CONTAINING PROTEIN"/>
    <property type="match status" value="1"/>
</dbReference>
<name>A0ABR2PY32_9ROSI</name>
<keyword evidence="4" id="KW-1185">Reference proteome</keyword>
<feature type="region of interest" description="Disordered" evidence="1">
    <location>
        <begin position="1"/>
        <end position="41"/>
    </location>
</feature>
<protein>
    <recommendedName>
        <fullName evidence="2">DUF4283 domain-containing protein</fullName>
    </recommendedName>
</protein>
<comment type="caution">
    <text evidence="3">The sequence shown here is derived from an EMBL/GenBank/DDBJ whole genome shotgun (WGS) entry which is preliminary data.</text>
</comment>
<dbReference type="InterPro" id="IPR025558">
    <property type="entry name" value="DUF4283"/>
</dbReference>
<feature type="domain" description="DUF4283" evidence="2">
    <location>
        <begin position="98"/>
        <end position="177"/>
    </location>
</feature>
<evidence type="ECO:0000256" key="1">
    <source>
        <dbReference type="SAM" id="MobiDB-lite"/>
    </source>
</evidence>
<dbReference type="EMBL" id="JBBPBN010000049">
    <property type="protein sequence ID" value="KAK8993152.1"/>
    <property type="molecule type" value="Genomic_DNA"/>
</dbReference>
<dbReference type="Pfam" id="PF14111">
    <property type="entry name" value="DUF4283"/>
    <property type="match status" value="1"/>
</dbReference>
<dbReference type="Proteomes" id="UP001396334">
    <property type="component" value="Unassembled WGS sequence"/>
</dbReference>
<dbReference type="PANTHER" id="PTHR31286">
    <property type="entry name" value="GLYCINE-RICH CELL WALL STRUCTURAL PROTEIN 1.8-LIKE"/>
    <property type="match status" value="1"/>
</dbReference>
<evidence type="ECO:0000259" key="2">
    <source>
        <dbReference type="Pfam" id="PF14111"/>
    </source>
</evidence>
<accession>A0ABR2PY32</accession>
<proteinExistence type="predicted"/>
<sequence>MIRTFDPGADPPRISRKHRRLDDTPPDAGDESRPAPTASLPLCRDSLMKDNVENNFAANEVFEDDDIEIHEEDVTRSLIDGVISIDFSDHIKSLAERSLDQTLVVKLLGRRIGYTTLHTKILDLWKPQQSIRLMDIENDYFLVTFKLCSDYLKALSEGPWTIFGHYLTVQQWSPDFSTITPYPTRVMVWIRLPGLPVPLYKKSIIEAIGESIGPMIKLDYQKEWGRRGRFARMAITISR</sequence>
<gene>
    <name evidence="3" type="ORF">V6N11_033256</name>
</gene>
<reference evidence="3 4" key="1">
    <citation type="journal article" date="2024" name="G3 (Bethesda)">
        <title>Genome assembly of Hibiscus sabdariffa L. provides insights into metabolisms of medicinal natural products.</title>
        <authorList>
            <person name="Kim T."/>
        </authorList>
    </citation>
    <scope>NUCLEOTIDE SEQUENCE [LARGE SCALE GENOMIC DNA]</scope>
    <source>
        <strain evidence="3">TK-2024</strain>
        <tissue evidence="3">Old leaves</tissue>
    </source>
</reference>
<evidence type="ECO:0000313" key="4">
    <source>
        <dbReference type="Proteomes" id="UP001396334"/>
    </source>
</evidence>